<feature type="region of interest" description="Disordered" evidence="1">
    <location>
        <begin position="132"/>
        <end position="160"/>
    </location>
</feature>
<proteinExistence type="predicted"/>
<organism evidence="2 3">
    <name type="scientific">Trichinella pseudospiralis</name>
    <name type="common">Parasitic roundworm</name>
    <dbReference type="NCBI Taxonomy" id="6337"/>
    <lineage>
        <taxon>Eukaryota</taxon>
        <taxon>Metazoa</taxon>
        <taxon>Ecdysozoa</taxon>
        <taxon>Nematoda</taxon>
        <taxon>Enoplea</taxon>
        <taxon>Dorylaimia</taxon>
        <taxon>Trichinellida</taxon>
        <taxon>Trichinellidae</taxon>
        <taxon>Trichinella</taxon>
    </lineage>
</organism>
<reference evidence="2 3" key="1">
    <citation type="submission" date="2015-01" db="EMBL/GenBank/DDBJ databases">
        <title>Evolution of Trichinella species and genotypes.</title>
        <authorList>
            <person name="Korhonen P.K."/>
            <person name="Edoardo P."/>
            <person name="Giuseppe L.R."/>
            <person name="Gasser R.B."/>
        </authorList>
    </citation>
    <scope>NUCLEOTIDE SEQUENCE [LARGE SCALE GENOMIC DNA]</scope>
    <source>
        <strain evidence="2">ISS470</strain>
    </source>
</reference>
<keyword evidence="3" id="KW-1185">Reference proteome</keyword>
<dbReference type="AlphaFoldDB" id="A0A0V1F7I3"/>
<dbReference type="Proteomes" id="UP000054995">
    <property type="component" value="Unassembled WGS sequence"/>
</dbReference>
<comment type="caution">
    <text evidence="2">The sequence shown here is derived from an EMBL/GenBank/DDBJ whole genome shotgun (WGS) entry which is preliminary data.</text>
</comment>
<protein>
    <submittedName>
        <fullName evidence="2">Uncharacterized protein</fullName>
    </submittedName>
</protein>
<evidence type="ECO:0000313" key="2">
    <source>
        <dbReference type="EMBL" id="KRY81717.1"/>
    </source>
</evidence>
<dbReference type="EMBL" id="JYDT01000209">
    <property type="protein sequence ID" value="KRY81717.1"/>
    <property type="molecule type" value="Genomic_DNA"/>
</dbReference>
<accession>A0A0V1F7I3</accession>
<evidence type="ECO:0000256" key="1">
    <source>
        <dbReference type="SAM" id="MobiDB-lite"/>
    </source>
</evidence>
<name>A0A0V1F7I3_TRIPS</name>
<sequence length="160" mass="18743">MWPECPQLRQSLCETRKKRLENCRMLITMELQTRSALTVIANQPLMAIRNRRRILSCDWGVTQIQPGECWKYSHIVGILGSKFLDPFVRGIDWQAQEMNVKEIKRELGQDQSFEIRNVNLIRKRRLRSDGSVRIPHRNSQRLPDQTADYLSPSEQPVAVK</sequence>
<gene>
    <name evidence="2" type="ORF">T4D_16583</name>
</gene>
<evidence type="ECO:0000313" key="3">
    <source>
        <dbReference type="Proteomes" id="UP000054995"/>
    </source>
</evidence>